<dbReference type="SUPFAM" id="SSF54534">
    <property type="entry name" value="FKBP-like"/>
    <property type="match status" value="2"/>
</dbReference>
<proteinExistence type="predicted"/>
<evidence type="ECO:0000313" key="6">
    <source>
        <dbReference type="EMBL" id="HGZ43465.1"/>
    </source>
</evidence>
<dbReference type="Pfam" id="PF00639">
    <property type="entry name" value="Rotamase"/>
    <property type="match status" value="2"/>
</dbReference>
<dbReference type="PROSITE" id="PS50198">
    <property type="entry name" value="PPIC_PPIASE_2"/>
    <property type="match status" value="2"/>
</dbReference>
<dbReference type="EMBL" id="DSQF01000018">
    <property type="protein sequence ID" value="HGZ43465.1"/>
    <property type="molecule type" value="Genomic_DNA"/>
</dbReference>
<reference evidence="6" key="1">
    <citation type="journal article" date="2020" name="mSystems">
        <title>Genome- and Community-Level Interaction Insights into Carbon Utilization and Element Cycling Functions of Hydrothermarchaeota in Hydrothermal Sediment.</title>
        <authorList>
            <person name="Zhou Z."/>
            <person name="Liu Y."/>
            <person name="Xu W."/>
            <person name="Pan J."/>
            <person name="Luo Z.H."/>
            <person name="Li M."/>
        </authorList>
    </citation>
    <scope>NUCLEOTIDE SEQUENCE [LARGE SCALE GENOMIC DNA]</scope>
    <source>
        <strain evidence="6">SpSt-381</strain>
    </source>
</reference>
<name>A0A832I531_UNCEI</name>
<evidence type="ECO:0000256" key="4">
    <source>
        <dbReference type="SAM" id="MobiDB-lite"/>
    </source>
</evidence>
<dbReference type="Gene3D" id="3.10.50.40">
    <property type="match status" value="2"/>
</dbReference>
<evidence type="ECO:0000259" key="5">
    <source>
        <dbReference type="PROSITE" id="PS50198"/>
    </source>
</evidence>
<dbReference type="SUPFAM" id="SSF109998">
    <property type="entry name" value="Triger factor/SurA peptide-binding domain-like"/>
    <property type="match status" value="1"/>
</dbReference>
<keyword evidence="1" id="KW-0574">Periplasm</keyword>
<protein>
    <recommendedName>
        <fullName evidence="5">PpiC domain-containing protein</fullName>
    </recommendedName>
</protein>
<dbReference type="InterPro" id="IPR046357">
    <property type="entry name" value="PPIase_dom_sf"/>
</dbReference>
<dbReference type="InterPro" id="IPR015391">
    <property type="entry name" value="SurA_N"/>
</dbReference>
<gene>
    <name evidence="6" type="ORF">ENR23_08575</name>
</gene>
<keyword evidence="2" id="KW-0413">Isomerase</keyword>
<comment type="caution">
    <text evidence="6">The sequence shown here is derived from an EMBL/GenBank/DDBJ whole genome shotgun (WGS) entry which is preliminary data.</text>
</comment>
<evidence type="ECO:0000256" key="2">
    <source>
        <dbReference type="PROSITE-ProRule" id="PRU00278"/>
    </source>
</evidence>
<keyword evidence="2" id="KW-0697">Rotamase</keyword>
<evidence type="ECO:0000256" key="1">
    <source>
        <dbReference type="ARBA" id="ARBA00022764"/>
    </source>
</evidence>
<dbReference type="PANTHER" id="PTHR47245">
    <property type="entry name" value="PEPTIDYLPROLYL ISOMERASE"/>
    <property type="match status" value="1"/>
</dbReference>
<dbReference type="InterPro" id="IPR027304">
    <property type="entry name" value="Trigger_fact/SurA_dom_sf"/>
</dbReference>
<feature type="domain" description="PpiC" evidence="5">
    <location>
        <begin position="288"/>
        <end position="388"/>
    </location>
</feature>
<dbReference type="PROSITE" id="PS01096">
    <property type="entry name" value="PPIC_PPIASE_1"/>
    <property type="match status" value="1"/>
</dbReference>
<feature type="region of interest" description="Disordered" evidence="4">
    <location>
        <begin position="1"/>
        <end position="29"/>
    </location>
</feature>
<dbReference type="GO" id="GO:0003755">
    <property type="term" value="F:peptidyl-prolyl cis-trans isomerase activity"/>
    <property type="evidence" value="ECO:0007669"/>
    <property type="project" value="UniProtKB-KW"/>
</dbReference>
<accession>A0A832I531</accession>
<organism evidence="6">
    <name type="scientific">Eiseniibacteriota bacterium</name>
    <dbReference type="NCBI Taxonomy" id="2212470"/>
    <lineage>
        <taxon>Bacteria</taxon>
        <taxon>Candidatus Eiseniibacteriota</taxon>
    </lineage>
</organism>
<keyword evidence="3" id="KW-0175">Coiled coil</keyword>
<sequence length="555" mass="61429">MRRAIMAPPRPRCGARATSAAAPPHQRRPRAVRAVRVARRARPAPRRVRPGFAVSLQGRRGRPRFCCVSAEGSGYTACLLRHPAAPRGRRDPAAPRRPPARAAADPRRTHLKVLRGAALIAALLAALAPVGRAQKLDGIAAVVNDDVVLESDVEEQLFLFLQRSGARPDSSEIDTLRAQILEQLIDEKLIVAEAKRQGITVSDAEVDKEVDEAVEDARRRLGGEEAFQAQLQRENTTLERLKEKYRAEVQRQLLAQRLVQKQIPRRPVPAAEAEAYFKANPGKFPKVPGEVRLQVIQIPVTPDSARDAKVRAEILAVRKRLVAGEKFARVAGEVSQDQGTAKSGGDLGYFTRGQLEPAFERAAFTQKPGELGEPVRTSVGWHLIEVLERDTLKTRAGRDSVGPDGAPVIEVHARHILLRVPLEPSDVERAEALARRVRDEAARGTNFGTLVRRYSKYEGPADEEGDVGFVSLGTLTPAIRAGLDSLEIGEVSEVLTNPVGFNIFKVRDRKPERAYTLEEIRDELPEVVGQLRFRDRYDEWVKGLRAKAHVEVRRS</sequence>
<feature type="domain" description="PpiC" evidence="5">
    <location>
        <begin position="408"/>
        <end position="508"/>
    </location>
</feature>
<feature type="coiled-coil region" evidence="3">
    <location>
        <begin position="224"/>
        <end position="251"/>
    </location>
</feature>
<dbReference type="PANTHER" id="PTHR47245:SF2">
    <property type="entry name" value="PEPTIDYL-PROLYL CIS-TRANS ISOMERASE HP_0175-RELATED"/>
    <property type="match status" value="1"/>
</dbReference>
<evidence type="ECO:0000256" key="3">
    <source>
        <dbReference type="SAM" id="Coils"/>
    </source>
</evidence>
<dbReference type="Pfam" id="PF09312">
    <property type="entry name" value="SurA_N"/>
    <property type="match status" value="1"/>
</dbReference>
<dbReference type="Gene3D" id="1.10.4030.10">
    <property type="entry name" value="Porin chaperone SurA, peptide-binding domain"/>
    <property type="match status" value="1"/>
</dbReference>
<dbReference type="AlphaFoldDB" id="A0A832I531"/>
<feature type="region of interest" description="Disordered" evidence="4">
    <location>
        <begin position="85"/>
        <end position="108"/>
    </location>
</feature>
<dbReference type="InterPro" id="IPR023058">
    <property type="entry name" value="PPIase_PpiC_CS"/>
</dbReference>
<dbReference type="InterPro" id="IPR050245">
    <property type="entry name" value="PrsA_foldase"/>
</dbReference>
<dbReference type="InterPro" id="IPR000297">
    <property type="entry name" value="PPIase_PpiC"/>
</dbReference>